<accession>A0A0K2G6M2</accession>
<name>A0A0K2G6M2_NITMO</name>
<dbReference type="RefSeq" id="WP_053378084.1">
    <property type="nucleotide sequence ID" value="NZ_CP011801.1"/>
</dbReference>
<dbReference type="EMBL" id="CP011801">
    <property type="protein sequence ID" value="ALA56621.1"/>
    <property type="molecule type" value="Genomic_DNA"/>
</dbReference>
<dbReference type="KEGG" id="nmv:NITMOv2_0181"/>
<dbReference type="PATRIC" id="fig|42253.5.peg.177"/>
<dbReference type="STRING" id="42253.NITMOv2_0181"/>
<evidence type="ECO:0000313" key="1">
    <source>
        <dbReference type="EMBL" id="ALA56621.1"/>
    </source>
</evidence>
<dbReference type="AlphaFoldDB" id="A0A0K2G6M2"/>
<reference evidence="1 2" key="1">
    <citation type="journal article" date="2015" name="Proc. Natl. Acad. Sci. U.S.A.">
        <title>Expanded metabolic versatility of ubiquitous nitrite-oxidizing bacteria from the genus Nitrospira.</title>
        <authorList>
            <person name="Koch H."/>
            <person name="Lucker S."/>
            <person name="Albertsen M."/>
            <person name="Kitzinger K."/>
            <person name="Herbold C."/>
            <person name="Spieck E."/>
            <person name="Nielsen P.H."/>
            <person name="Wagner M."/>
            <person name="Daims H."/>
        </authorList>
    </citation>
    <scope>NUCLEOTIDE SEQUENCE [LARGE SCALE GENOMIC DNA]</scope>
    <source>
        <strain evidence="1 2">NSP M-1</strain>
    </source>
</reference>
<evidence type="ECO:0000313" key="2">
    <source>
        <dbReference type="Proteomes" id="UP000069205"/>
    </source>
</evidence>
<sequence>MAVKKGDILDEHKRHPQACGLVVKVMGGGDGFEKIVCCDHELTDQDVVAEMGSPAGRKKGLLPPAVVLDEKKLYPDSCGLRVMIMDGGAGFKEIRCCGHSLTMTSMRELKFGQMRAPEPEPNSPAGNA</sequence>
<dbReference type="OrthoDB" id="9789487at2"/>
<keyword evidence="2" id="KW-1185">Reference proteome</keyword>
<gene>
    <name evidence="1" type="ORF">NITMOv2_0181</name>
</gene>
<dbReference type="Proteomes" id="UP000069205">
    <property type="component" value="Chromosome"/>
</dbReference>
<protein>
    <submittedName>
        <fullName evidence="1">Uncharacterized protein</fullName>
    </submittedName>
</protein>
<organism evidence="1 2">
    <name type="scientific">Nitrospira moscoviensis</name>
    <dbReference type="NCBI Taxonomy" id="42253"/>
    <lineage>
        <taxon>Bacteria</taxon>
        <taxon>Pseudomonadati</taxon>
        <taxon>Nitrospirota</taxon>
        <taxon>Nitrospiria</taxon>
        <taxon>Nitrospirales</taxon>
        <taxon>Nitrospiraceae</taxon>
        <taxon>Nitrospira</taxon>
    </lineage>
</organism>
<proteinExistence type="predicted"/>